<dbReference type="Proteomes" id="UP000561045">
    <property type="component" value="Unassembled WGS sequence"/>
</dbReference>
<dbReference type="SUPFAM" id="SSF53383">
    <property type="entry name" value="PLP-dependent transferases"/>
    <property type="match status" value="1"/>
</dbReference>
<comment type="caution">
    <text evidence="6">The sequence shown here is derived from an EMBL/GenBank/DDBJ whole genome shotgun (WGS) entry which is preliminary data.</text>
</comment>
<comment type="similarity">
    <text evidence="2">Belongs to the threonine aldolase family.</text>
</comment>
<sequence>MPTPEAHYTNILSGAGPRRAMRDVLHEIADSLDDSAYLDNYGEGEYLAAFEAEVAELFGKEAAVFLPSGTLAQLIALRVWCGRRGNFSVAMHPSAHPEFAEHGGYHFLHGMHRLQFGAPEFAAERMPTAKDFEALGQTPGCALLELPCRPLGGQLPPWDDLVATRDWAQSRGVPLHLDGARIWSCRPFYGKTYAEIAALFDSVYVSFYKDLGGLSGAMLLGSADFIREARVWQVRHGGRLRTQGPFVAAARTGMQRTLPQIDQWVARAQAAADILSRFDAITINPTVPQVNFFQLYIRGDAAALTERHHALAKETGIFLFHALSPTVVPGLARTEIHCWAPAMDFDLDRLAPFVERLLAAD</sequence>
<evidence type="ECO:0000313" key="6">
    <source>
        <dbReference type="EMBL" id="MBB4014029.1"/>
    </source>
</evidence>
<dbReference type="AlphaFoldDB" id="A0A840BRE6"/>
<dbReference type="Gene3D" id="3.40.640.10">
    <property type="entry name" value="Type I PLP-dependent aspartate aminotransferase-like (Major domain)"/>
    <property type="match status" value="1"/>
</dbReference>
<dbReference type="EMBL" id="JACIET010000002">
    <property type="protein sequence ID" value="MBB4014029.1"/>
    <property type="molecule type" value="Genomic_DNA"/>
</dbReference>
<dbReference type="InterPro" id="IPR015424">
    <property type="entry name" value="PyrdxlP-dep_Trfase"/>
</dbReference>
<evidence type="ECO:0000313" key="7">
    <source>
        <dbReference type="Proteomes" id="UP000561045"/>
    </source>
</evidence>
<keyword evidence="4" id="KW-0663">Pyridoxal phosphate</keyword>
<dbReference type="GO" id="GO:0008732">
    <property type="term" value="F:L-allo-threonine aldolase activity"/>
    <property type="evidence" value="ECO:0007669"/>
    <property type="project" value="TreeGrafter"/>
</dbReference>
<evidence type="ECO:0000256" key="4">
    <source>
        <dbReference type="ARBA" id="ARBA00022898"/>
    </source>
</evidence>
<evidence type="ECO:0000256" key="2">
    <source>
        <dbReference type="ARBA" id="ARBA00006966"/>
    </source>
</evidence>
<dbReference type="PANTHER" id="PTHR48097:SF9">
    <property type="entry name" value="L-THREONINE ALDOLASE"/>
    <property type="match status" value="1"/>
</dbReference>
<proteinExistence type="inferred from homology"/>
<organism evidence="6 7">
    <name type="scientific">Niveibacterium umoris</name>
    <dbReference type="NCBI Taxonomy" id="1193620"/>
    <lineage>
        <taxon>Bacteria</taxon>
        <taxon>Pseudomonadati</taxon>
        <taxon>Pseudomonadota</taxon>
        <taxon>Betaproteobacteria</taxon>
        <taxon>Rhodocyclales</taxon>
        <taxon>Rhodocyclaceae</taxon>
        <taxon>Niveibacterium</taxon>
    </lineage>
</organism>
<dbReference type="InterPro" id="IPR015421">
    <property type="entry name" value="PyrdxlP-dep_Trfase_major"/>
</dbReference>
<dbReference type="Pfam" id="PF01212">
    <property type="entry name" value="Beta_elim_lyase"/>
    <property type="match status" value="1"/>
</dbReference>
<evidence type="ECO:0000256" key="3">
    <source>
        <dbReference type="ARBA" id="ARBA00011881"/>
    </source>
</evidence>
<evidence type="ECO:0000256" key="1">
    <source>
        <dbReference type="ARBA" id="ARBA00001933"/>
    </source>
</evidence>
<gene>
    <name evidence="6" type="ORF">GGR36_003375</name>
</gene>
<dbReference type="InterPro" id="IPR015422">
    <property type="entry name" value="PyrdxlP-dep_Trfase_small"/>
</dbReference>
<dbReference type="GO" id="GO:0006567">
    <property type="term" value="P:L-threonine catabolic process"/>
    <property type="evidence" value="ECO:0007669"/>
    <property type="project" value="TreeGrafter"/>
</dbReference>
<comment type="cofactor">
    <cofactor evidence="1">
        <name>pyridoxal 5'-phosphate</name>
        <dbReference type="ChEBI" id="CHEBI:597326"/>
    </cofactor>
</comment>
<keyword evidence="7" id="KW-1185">Reference proteome</keyword>
<dbReference type="GO" id="GO:0005829">
    <property type="term" value="C:cytosol"/>
    <property type="evidence" value="ECO:0007669"/>
    <property type="project" value="TreeGrafter"/>
</dbReference>
<name>A0A840BRE6_9RHOO</name>
<evidence type="ECO:0000259" key="5">
    <source>
        <dbReference type="Pfam" id="PF01212"/>
    </source>
</evidence>
<feature type="domain" description="Aromatic amino acid beta-eliminating lyase/threonine aldolase" evidence="5">
    <location>
        <begin position="17"/>
        <end position="293"/>
    </location>
</feature>
<protein>
    <submittedName>
        <fullName evidence="6">Threonine aldolase</fullName>
    </submittedName>
</protein>
<accession>A0A840BRE6</accession>
<dbReference type="PANTHER" id="PTHR48097">
    <property type="entry name" value="L-THREONINE ALDOLASE-RELATED"/>
    <property type="match status" value="1"/>
</dbReference>
<comment type="subunit">
    <text evidence="3">Homotetramer.</text>
</comment>
<dbReference type="InterPro" id="IPR001597">
    <property type="entry name" value="ArAA_b-elim_lyase/Thr_aldolase"/>
</dbReference>
<dbReference type="Gene3D" id="3.90.1150.10">
    <property type="entry name" value="Aspartate Aminotransferase, domain 1"/>
    <property type="match status" value="1"/>
</dbReference>
<dbReference type="GO" id="GO:0006545">
    <property type="term" value="P:glycine biosynthetic process"/>
    <property type="evidence" value="ECO:0007669"/>
    <property type="project" value="TreeGrafter"/>
</dbReference>
<dbReference type="RefSeq" id="WP_183635932.1">
    <property type="nucleotide sequence ID" value="NZ_BAABLE010000005.1"/>
</dbReference>
<reference evidence="6 7" key="1">
    <citation type="submission" date="2020-08" db="EMBL/GenBank/DDBJ databases">
        <title>Genomic Encyclopedia of Type Strains, Phase IV (KMG-IV): sequencing the most valuable type-strain genomes for metagenomic binning, comparative biology and taxonomic classification.</title>
        <authorList>
            <person name="Goeker M."/>
        </authorList>
    </citation>
    <scope>NUCLEOTIDE SEQUENCE [LARGE SCALE GENOMIC DNA]</scope>
    <source>
        <strain evidence="6 7">DSM 106739</strain>
    </source>
</reference>